<dbReference type="AlphaFoldDB" id="A0A1B8YA88"/>
<feature type="non-terminal residue" evidence="1">
    <location>
        <position position="71"/>
    </location>
</feature>
<proteinExistence type="predicted"/>
<gene>
    <name evidence="1" type="ORF">XENTR_v900268881mg</name>
</gene>
<protein>
    <submittedName>
        <fullName evidence="1">Uncharacterized protein</fullName>
    </submittedName>
</protein>
<evidence type="ECO:0000313" key="1">
    <source>
        <dbReference type="EMBL" id="OCA19924.1"/>
    </source>
</evidence>
<organism evidence="1">
    <name type="scientific">Xenopus tropicalis</name>
    <name type="common">Western clawed frog</name>
    <name type="synonym">Silurana tropicalis</name>
    <dbReference type="NCBI Taxonomy" id="8364"/>
    <lineage>
        <taxon>Eukaryota</taxon>
        <taxon>Metazoa</taxon>
        <taxon>Chordata</taxon>
        <taxon>Craniata</taxon>
        <taxon>Vertebrata</taxon>
        <taxon>Euteleostomi</taxon>
        <taxon>Amphibia</taxon>
        <taxon>Batrachia</taxon>
        <taxon>Anura</taxon>
        <taxon>Pipoidea</taxon>
        <taxon>Pipidae</taxon>
        <taxon>Xenopodinae</taxon>
        <taxon>Xenopus</taxon>
        <taxon>Silurana</taxon>
    </lineage>
</organism>
<dbReference type="EMBL" id="KV460362">
    <property type="protein sequence ID" value="OCA19924.1"/>
    <property type="molecule type" value="Genomic_DNA"/>
</dbReference>
<reference evidence="1" key="3">
    <citation type="submission" date="2016-05" db="EMBL/GenBank/DDBJ databases">
        <title>WGS assembly of Xenopus tropicalis.</title>
        <authorList>
            <person name="Sessions A."/>
            <person name="Jenkins J."/>
            <person name="Mitros T."/>
            <person name="Lyons J.T."/>
            <person name="Dichmann D.S."/>
            <person name="Robert J."/>
            <person name="Harland R.M."/>
            <person name="Rokhsar D.S."/>
        </authorList>
    </citation>
    <scope>NUCLEOTIDE SEQUENCE</scope>
    <source>
        <strain evidence="1">Nigerian</strain>
    </source>
</reference>
<accession>A0A1B8YA88</accession>
<sequence>MTYKCRSPRQFGKVLTQTFLKPEFSATWTRNPHFYLLGSTTGNCLISNLLTTTKQEVLLLQSGSDIISGRG</sequence>
<reference evidence="1" key="2">
    <citation type="journal article" date="2010" name="Science">
        <title>The genome of the Western clawed frog Xenopus tropicalis.</title>
        <authorList>
            <person name="Hellsten U."/>
            <person name="Harland R.M."/>
            <person name="Gilchrist M.J."/>
            <person name="Hendrix D."/>
            <person name="Jurka J."/>
            <person name="Kapitonov V."/>
            <person name="Ovcharenko I."/>
            <person name="Putnam N.H."/>
            <person name="Shu S."/>
            <person name="Taher L."/>
            <person name="Blitz I.L."/>
            <person name="Blumberg B."/>
            <person name="Dichmann D.S."/>
            <person name="Dubchak I."/>
            <person name="Amaya E."/>
            <person name="Detter J.C."/>
            <person name="Fletcher R."/>
            <person name="Gerhard D.S."/>
            <person name="Goodstein D."/>
            <person name="Graves T."/>
            <person name="Grigoriev I.V."/>
            <person name="Grimwood J."/>
            <person name="Kawashima T."/>
            <person name="Lindquist E."/>
            <person name="Lucas S.M."/>
            <person name="Mead P.E."/>
            <person name="Mitros T."/>
            <person name="Ogino H."/>
            <person name="Ohta Y."/>
            <person name="Poliakov A.V."/>
            <person name="Pollet N."/>
            <person name="Robert J."/>
            <person name="Salamov A."/>
            <person name="Sater A.K."/>
            <person name="Schmutz J."/>
            <person name="Terry A."/>
            <person name="Vize P.D."/>
            <person name="Warren W.C."/>
            <person name="Wells D."/>
            <person name="Wills A."/>
            <person name="Wilson R.K."/>
            <person name="Zimmerman L.B."/>
            <person name="Zorn A.M."/>
            <person name="Grainger R."/>
            <person name="Grammer T."/>
            <person name="Khokha M.K."/>
            <person name="Richardson P.M."/>
            <person name="Rokhsar D.S."/>
        </authorList>
    </citation>
    <scope>NUCLEOTIDE SEQUENCE [LARGE SCALE GENOMIC DNA]</scope>
    <source>
        <strain evidence="1">Nigerian</strain>
    </source>
</reference>
<reference evidence="1" key="1">
    <citation type="submission" date="2009-11" db="EMBL/GenBank/DDBJ databases">
        <authorList>
            <consortium name="US DOE Joint Genome Institute (JGI-PGF)"/>
            <person name="Ottilar R."/>
            <person name="Schmutz J."/>
            <person name="Salamov A."/>
            <person name="Cheng J.F."/>
            <person name="Lucas S."/>
            <person name="Pitluck S."/>
            <person name="Gundlach H."/>
            <person name="Guo Y."/>
            <person name="Haberer G."/>
            <person name="Nasrallah J."/>
            <person name="Mayer K.F.X."/>
            <person name="van de Peer Y."/>
            <person name="Weigel D."/>
            <person name="Grigoriev I.V."/>
        </authorList>
    </citation>
    <scope>NUCLEOTIDE SEQUENCE</scope>
    <source>
        <strain evidence="1">Nigerian</strain>
    </source>
</reference>
<name>A0A1B8YA88_XENTR</name>